<dbReference type="Pfam" id="PF14534">
    <property type="entry name" value="DUF4440"/>
    <property type="match status" value="1"/>
</dbReference>
<sequence>MTERAKKTHIKEVERIINHLMEDWMDNEGENLDRYFYDHVVMIEAGTNNRIMGVDNVLENYLLFIEDAKITDYKITDLFVELVEDTAIGYFTYRIKYEMDDTKFDESNTEILVFRKQENNWQIIWRTQLLGE</sequence>
<dbReference type="InterPro" id="IPR032710">
    <property type="entry name" value="NTF2-like_dom_sf"/>
</dbReference>
<dbReference type="OrthoDB" id="9790219at2"/>
<dbReference type="RefSeq" id="WP_073059999.1">
    <property type="nucleotide sequence ID" value="NZ_FQUS01000004.1"/>
</dbReference>
<name>A0A1M4X6I1_9BACT</name>
<dbReference type="EMBL" id="FQUS01000004">
    <property type="protein sequence ID" value="SHE89108.1"/>
    <property type="molecule type" value="Genomic_DNA"/>
</dbReference>
<dbReference type="AlphaFoldDB" id="A0A1M4X6I1"/>
<gene>
    <name evidence="2" type="ORF">SAMN05443144_10437</name>
</gene>
<proteinExistence type="predicted"/>
<dbReference type="SUPFAM" id="SSF54427">
    <property type="entry name" value="NTF2-like"/>
    <property type="match status" value="1"/>
</dbReference>
<evidence type="ECO:0000313" key="2">
    <source>
        <dbReference type="EMBL" id="SHE89108.1"/>
    </source>
</evidence>
<dbReference type="Gene3D" id="3.10.450.50">
    <property type="match status" value="1"/>
</dbReference>
<dbReference type="Proteomes" id="UP000184041">
    <property type="component" value="Unassembled WGS sequence"/>
</dbReference>
<organism evidence="2 3">
    <name type="scientific">Fodinibius roseus</name>
    <dbReference type="NCBI Taxonomy" id="1194090"/>
    <lineage>
        <taxon>Bacteria</taxon>
        <taxon>Pseudomonadati</taxon>
        <taxon>Balneolota</taxon>
        <taxon>Balneolia</taxon>
        <taxon>Balneolales</taxon>
        <taxon>Balneolaceae</taxon>
        <taxon>Fodinibius</taxon>
    </lineage>
</organism>
<feature type="domain" description="DUF4440" evidence="1">
    <location>
        <begin position="15"/>
        <end position="123"/>
    </location>
</feature>
<evidence type="ECO:0000259" key="1">
    <source>
        <dbReference type="Pfam" id="PF14534"/>
    </source>
</evidence>
<dbReference type="InterPro" id="IPR027843">
    <property type="entry name" value="DUF4440"/>
</dbReference>
<reference evidence="2 3" key="1">
    <citation type="submission" date="2016-11" db="EMBL/GenBank/DDBJ databases">
        <authorList>
            <person name="Jaros S."/>
            <person name="Januszkiewicz K."/>
            <person name="Wedrychowicz H."/>
        </authorList>
    </citation>
    <scope>NUCLEOTIDE SEQUENCE [LARGE SCALE GENOMIC DNA]</scope>
    <source>
        <strain evidence="2 3">DSM 21986</strain>
    </source>
</reference>
<dbReference type="STRING" id="1194090.SAMN05443144_10437"/>
<protein>
    <recommendedName>
        <fullName evidence="1">DUF4440 domain-containing protein</fullName>
    </recommendedName>
</protein>
<accession>A0A1M4X6I1</accession>
<keyword evidence="3" id="KW-1185">Reference proteome</keyword>
<evidence type="ECO:0000313" key="3">
    <source>
        <dbReference type="Proteomes" id="UP000184041"/>
    </source>
</evidence>